<accession>A0A6M1STZ4</accession>
<protein>
    <submittedName>
        <fullName evidence="1">Uncharacterized protein</fullName>
    </submittedName>
</protein>
<reference evidence="1 2" key="1">
    <citation type="submission" date="2020-02" db="EMBL/GenBank/DDBJ databases">
        <title>Balneolaceae bacterium YR4-1, complete genome.</title>
        <authorList>
            <person name="Li Y."/>
            <person name="Wu S."/>
        </authorList>
    </citation>
    <scope>NUCLEOTIDE SEQUENCE [LARGE SCALE GENOMIC DNA]</scope>
    <source>
        <strain evidence="1 2">YR4-1</strain>
    </source>
</reference>
<dbReference type="Proteomes" id="UP000473278">
    <property type="component" value="Unassembled WGS sequence"/>
</dbReference>
<gene>
    <name evidence="1" type="ORF">G3570_03160</name>
</gene>
<proteinExistence type="predicted"/>
<dbReference type="SUPFAM" id="SSF48452">
    <property type="entry name" value="TPR-like"/>
    <property type="match status" value="1"/>
</dbReference>
<dbReference type="EMBL" id="JAALLT010000001">
    <property type="protein sequence ID" value="NGP75616.1"/>
    <property type="molecule type" value="Genomic_DNA"/>
</dbReference>
<dbReference type="InterPro" id="IPR011990">
    <property type="entry name" value="TPR-like_helical_dom_sf"/>
</dbReference>
<sequence>MKNSEYALDTISINLFGLALQKEQKIEDALKILRLNKYLYPDPWFTHLNYAETLVKVGQTDEAIEIFRNRPKVKPDDHRTRERLEELVN</sequence>
<dbReference type="RefSeq" id="WP_165139076.1">
    <property type="nucleotide sequence ID" value="NZ_JAALLT010000001.1"/>
</dbReference>
<dbReference type="AlphaFoldDB" id="A0A6M1STZ4"/>
<dbReference type="Gene3D" id="1.25.40.10">
    <property type="entry name" value="Tetratricopeptide repeat domain"/>
    <property type="match status" value="1"/>
</dbReference>
<name>A0A6M1STZ4_9BACT</name>
<keyword evidence="2" id="KW-1185">Reference proteome</keyword>
<evidence type="ECO:0000313" key="2">
    <source>
        <dbReference type="Proteomes" id="UP000473278"/>
    </source>
</evidence>
<comment type="caution">
    <text evidence="1">The sequence shown here is derived from an EMBL/GenBank/DDBJ whole genome shotgun (WGS) entry which is preliminary data.</text>
</comment>
<organism evidence="1 2">
    <name type="scientific">Halalkalibaculum roseum</name>
    <dbReference type="NCBI Taxonomy" id="2709311"/>
    <lineage>
        <taxon>Bacteria</taxon>
        <taxon>Pseudomonadati</taxon>
        <taxon>Balneolota</taxon>
        <taxon>Balneolia</taxon>
        <taxon>Balneolales</taxon>
        <taxon>Balneolaceae</taxon>
        <taxon>Halalkalibaculum</taxon>
    </lineage>
</organism>
<evidence type="ECO:0000313" key="1">
    <source>
        <dbReference type="EMBL" id="NGP75616.1"/>
    </source>
</evidence>